<dbReference type="GO" id="GO:0003700">
    <property type="term" value="F:DNA-binding transcription factor activity"/>
    <property type="evidence" value="ECO:0007669"/>
    <property type="project" value="TreeGrafter"/>
</dbReference>
<keyword evidence="8" id="KW-1185">Reference proteome</keyword>
<sequence>MQATRTERSRGLILDAAEAIFQDRDFASTSVEEIAQRAGLTRKTVYNLFSSKEEIVAQLRARAEAHSYPPIRARMGNDHPALTILEDTLVGHGRWCAANQNIAALALSGSANKPSSTVDSGDGAFIALVRDILVLGQQQGSIRKDEDAGIMALFLLGAHAQTMRHMLATGSFHDGKLKYVLRLLIEGMGARAASTKPTTRHRPKRRSKVTAKRRT</sequence>
<evidence type="ECO:0000313" key="7">
    <source>
        <dbReference type="EMBL" id="GEP58939.1"/>
    </source>
</evidence>
<evidence type="ECO:0000256" key="5">
    <source>
        <dbReference type="SAM" id="MobiDB-lite"/>
    </source>
</evidence>
<dbReference type="Gene3D" id="1.10.357.10">
    <property type="entry name" value="Tetracycline Repressor, domain 2"/>
    <property type="match status" value="1"/>
</dbReference>
<dbReference type="PRINTS" id="PR00455">
    <property type="entry name" value="HTHTETR"/>
</dbReference>
<evidence type="ECO:0000256" key="3">
    <source>
        <dbReference type="ARBA" id="ARBA00023163"/>
    </source>
</evidence>
<dbReference type="RefSeq" id="WP_147154320.1">
    <property type="nucleotide sequence ID" value="NZ_BKAJ01000114.1"/>
</dbReference>
<dbReference type="InterPro" id="IPR050109">
    <property type="entry name" value="HTH-type_TetR-like_transc_reg"/>
</dbReference>
<name>A0A512NJ16_9HYPH</name>
<dbReference type="EMBL" id="BKAJ01000114">
    <property type="protein sequence ID" value="GEP58939.1"/>
    <property type="molecule type" value="Genomic_DNA"/>
</dbReference>
<protein>
    <submittedName>
        <fullName evidence="7">TetR family transcriptional regulator</fullName>
    </submittedName>
</protein>
<dbReference type="GO" id="GO:0000976">
    <property type="term" value="F:transcription cis-regulatory region binding"/>
    <property type="evidence" value="ECO:0007669"/>
    <property type="project" value="TreeGrafter"/>
</dbReference>
<organism evidence="7 8">
    <name type="scientific">Reyranella soli</name>
    <dbReference type="NCBI Taxonomy" id="1230389"/>
    <lineage>
        <taxon>Bacteria</taxon>
        <taxon>Pseudomonadati</taxon>
        <taxon>Pseudomonadota</taxon>
        <taxon>Alphaproteobacteria</taxon>
        <taxon>Hyphomicrobiales</taxon>
        <taxon>Reyranellaceae</taxon>
        <taxon>Reyranella</taxon>
    </lineage>
</organism>
<evidence type="ECO:0000256" key="1">
    <source>
        <dbReference type="ARBA" id="ARBA00023015"/>
    </source>
</evidence>
<keyword evidence="2 4" id="KW-0238">DNA-binding</keyword>
<evidence type="ECO:0000259" key="6">
    <source>
        <dbReference type="PROSITE" id="PS50977"/>
    </source>
</evidence>
<keyword evidence="1" id="KW-0805">Transcription regulation</keyword>
<feature type="DNA-binding region" description="H-T-H motif" evidence="4">
    <location>
        <begin position="30"/>
        <end position="49"/>
    </location>
</feature>
<proteinExistence type="predicted"/>
<dbReference type="PANTHER" id="PTHR30055">
    <property type="entry name" value="HTH-TYPE TRANSCRIPTIONAL REGULATOR RUTR"/>
    <property type="match status" value="1"/>
</dbReference>
<dbReference type="SUPFAM" id="SSF46689">
    <property type="entry name" value="Homeodomain-like"/>
    <property type="match status" value="1"/>
</dbReference>
<dbReference type="InterPro" id="IPR001647">
    <property type="entry name" value="HTH_TetR"/>
</dbReference>
<evidence type="ECO:0000256" key="2">
    <source>
        <dbReference type="ARBA" id="ARBA00023125"/>
    </source>
</evidence>
<feature type="region of interest" description="Disordered" evidence="5">
    <location>
        <begin position="191"/>
        <end position="215"/>
    </location>
</feature>
<dbReference type="PANTHER" id="PTHR30055:SF234">
    <property type="entry name" value="HTH-TYPE TRANSCRIPTIONAL REGULATOR BETI"/>
    <property type="match status" value="1"/>
</dbReference>
<comment type="caution">
    <text evidence="7">The sequence shown here is derived from an EMBL/GenBank/DDBJ whole genome shotgun (WGS) entry which is preliminary data.</text>
</comment>
<accession>A0A512NJ16</accession>
<gene>
    <name evidence="7" type="ORF">RSO01_61050</name>
</gene>
<evidence type="ECO:0000313" key="8">
    <source>
        <dbReference type="Proteomes" id="UP000321058"/>
    </source>
</evidence>
<dbReference type="InterPro" id="IPR009057">
    <property type="entry name" value="Homeodomain-like_sf"/>
</dbReference>
<reference evidence="7 8" key="1">
    <citation type="submission" date="2019-07" db="EMBL/GenBank/DDBJ databases">
        <title>Whole genome shotgun sequence of Reyranella soli NBRC 108950.</title>
        <authorList>
            <person name="Hosoyama A."/>
            <person name="Uohara A."/>
            <person name="Ohji S."/>
            <person name="Ichikawa N."/>
        </authorList>
    </citation>
    <scope>NUCLEOTIDE SEQUENCE [LARGE SCALE GENOMIC DNA]</scope>
    <source>
        <strain evidence="7 8">NBRC 108950</strain>
    </source>
</reference>
<dbReference type="InterPro" id="IPR036271">
    <property type="entry name" value="Tet_transcr_reg_TetR-rel_C_sf"/>
</dbReference>
<keyword evidence="3" id="KW-0804">Transcription</keyword>
<feature type="compositionally biased region" description="Basic residues" evidence="5">
    <location>
        <begin position="198"/>
        <end position="215"/>
    </location>
</feature>
<dbReference type="SUPFAM" id="SSF48498">
    <property type="entry name" value="Tetracyclin repressor-like, C-terminal domain"/>
    <property type="match status" value="1"/>
</dbReference>
<dbReference type="Pfam" id="PF00440">
    <property type="entry name" value="TetR_N"/>
    <property type="match status" value="1"/>
</dbReference>
<dbReference type="PROSITE" id="PS50977">
    <property type="entry name" value="HTH_TETR_2"/>
    <property type="match status" value="1"/>
</dbReference>
<dbReference type="Proteomes" id="UP000321058">
    <property type="component" value="Unassembled WGS sequence"/>
</dbReference>
<dbReference type="AlphaFoldDB" id="A0A512NJ16"/>
<dbReference type="OrthoDB" id="5292901at2"/>
<feature type="domain" description="HTH tetR-type" evidence="6">
    <location>
        <begin position="7"/>
        <end position="67"/>
    </location>
</feature>
<evidence type="ECO:0000256" key="4">
    <source>
        <dbReference type="PROSITE-ProRule" id="PRU00335"/>
    </source>
</evidence>